<dbReference type="EMBL" id="RBNJ01011377">
    <property type="protein sequence ID" value="RUS26025.1"/>
    <property type="molecule type" value="Genomic_DNA"/>
</dbReference>
<evidence type="ECO:0000313" key="2">
    <source>
        <dbReference type="Proteomes" id="UP000274822"/>
    </source>
</evidence>
<accession>A0A433Q8C5</accession>
<sequence length="361" mass="39866">MSMAACLVYPLDIPFNSVQYYDPTSSAFLAAAFSFSSCAGVEVYASLRLPSRDIMQCGTYPVDTDDFTTITVTCQDVVAGQLPTGEYDFEFDFDSYPEGAYDRFTITHVRETTTVLTTFTPVVTATEVTTVYSTETINVTRSLGVTTTKEHTVYDIRTISSTFTLPALTTYHSTKYFTSVKTFPVPVVTKVTHTTAAETTVKITKTITKHATETVTKVHVPKHGKCCWPAVRFLNQLEKRDAATTEVTRTITAPPSTQVTISTTTVHDTTVKSFTDYRTYTVTSLTTLLSTTVQTYTTRLIPSTEVVSMTEYATKPTPATSIYVTTITDAGPTKTKIFDKTVTETSTVVKDVYKNRKCCKD</sequence>
<evidence type="ECO:0000313" key="1">
    <source>
        <dbReference type="EMBL" id="RUS26025.1"/>
    </source>
</evidence>
<keyword evidence="2" id="KW-1185">Reference proteome</keyword>
<reference evidence="1 2" key="1">
    <citation type="journal article" date="2018" name="New Phytol.">
        <title>Phylogenomics of Endogonaceae and evolution of mycorrhizas within Mucoromycota.</title>
        <authorList>
            <person name="Chang Y."/>
            <person name="Desiro A."/>
            <person name="Na H."/>
            <person name="Sandor L."/>
            <person name="Lipzen A."/>
            <person name="Clum A."/>
            <person name="Barry K."/>
            <person name="Grigoriev I.V."/>
            <person name="Martin F.M."/>
            <person name="Stajich J.E."/>
            <person name="Smith M.E."/>
            <person name="Bonito G."/>
            <person name="Spatafora J.W."/>
        </authorList>
    </citation>
    <scope>NUCLEOTIDE SEQUENCE [LARGE SCALE GENOMIC DNA]</scope>
    <source>
        <strain evidence="1 2">AD002</strain>
    </source>
</reference>
<organism evidence="1 2">
    <name type="scientific">Jimgerdemannia flammicorona</name>
    <dbReference type="NCBI Taxonomy" id="994334"/>
    <lineage>
        <taxon>Eukaryota</taxon>
        <taxon>Fungi</taxon>
        <taxon>Fungi incertae sedis</taxon>
        <taxon>Mucoromycota</taxon>
        <taxon>Mucoromycotina</taxon>
        <taxon>Endogonomycetes</taxon>
        <taxon>Endogonales</taxon>
        <taxon>Endogonaceae</taxon>
        <taxon>Jimgerdemannia</taxon>
    </lineage>
</organism>
<name>A0A433Q8C5_9FUNG</name>
<comment type="caution">
    <text evidence="1">The sequence shown here is derived from an EMBL/GenBank/DDBJ whole genome shotgun (WGS) entry which is preliminary data.</text>
</comment>
<dbReference type="AlphaFoldDB" id="A0A433Q8C5"/>
<protein>
    <submittedName>
        <fullName evidence="1">Uncharacterized protein</fullName>
    </submittedName>
</protein>
<proteinExistence type="predicted"/>
<gene>
    <name evidence="1" type="ORF">BC938DRAFT_471318</name>
</gene>
<dbReference type="Proteomes" id="UP000274822">
    <property type="component" value="Unassembled WGS sequence"/>
</dbReference>